<keyword evidence="2" id="KW-1185">Reference proteome</keyword>
<evidence type="ECO:0000313" key="1">
    <source>
        <dbReference type="EMBL" id="GAA5083384.1"/>
    </source>
</evidence>
<name>A0ABP9LUE5_9FLAO</name>
<evidence type="ECO:0000313" key="2">
    <source>
        <dbReference type="Proteomes" id="UP001500353"/>
    </source>
</evidence>
<dbReference type="Proteomes" id="UP001500353">
    <property type="component" value="Unassembled WGS sequence"/>
</dbReference>
<dbReference type="EMBL" id="BAABHX010000001">
    <property type="protein sequence ID" value="GAA5083384.1"/>
    <property type="molecule type" value="Genomic_DNA"/>
</dbReference>
<sequence length="204" mass="23905">MKPKSIAKVPKQIKGSFHDTESQTNFESTEITINQFKILKERFFNINHWEDYCGKGFAEFKLYDYDGNFVERYPIIGDYIRINIPGPGNFEAEGFDWVEIIDMDQNIDNEFLESYIIICRPSKIPYNKKTSHIAHFYSQEGTSSFIIYRGEKFIKMGIYGRNEYPNLNAGFFDKIRNLFTSFGGMIGISKIQWKRLTDGLMDFI</sequence>
<accession>A0ABP9LUE5</accession>
<proteinExistence type="predicted"/>
<protein>
    <submittedName>
        <fullName evidence="1">Uncharacterized protein</fullName>
    </submittedName>
</protein>
<comment type="caution">
    <text evidence="1">The sequence shown here is derived from an EMBL/GenBank/DDBJ whole genome shotgun (WGS) entry which is preliminary data.</text>
</comment>
<organism evidence="1 2">
    <name type="scientific">Chryseobacterium ginsengisoli</name>
    <dbReference type="NCBI Taxonomy" id="363853"/>
    <lineage>
        <taxon>Bacteria</taxon>
        <taxon>Pseudomonadati</taxon>
        <taxon>Bacteroidota</taxon>
        <taxon>Flavobacteriia</taxon>
        <taxon>Flavobacteriales</taxon>
        <taxon>Weeksellaceae</taxon>
        <taxon>Chryseobacterium group</taxon>
        <taxon>Chryseobacterium</taxon>
    </lineage>
</organism>
<dbReference type="RefSeq" id="WP_345199739.1">
    <property type="nucleotide sequence ID" value="NZ_BAABHX010000001.1"/>
</dbReference>
<gene>
    <name evidence="1" type="ORF">GCM10023210_01990</name>
</gene>
<reference evidence="2" key="1">
    <citation type="journal article" date="2019" name="Int. J. Syst. Evol. Microbiol.">
        <title>The Global Catalogue of Microorganisms (GCM) 10K type strain sequencing project: providing services to taxonomists for standard genome sequencing and annotation.</title>
        <authorList>
            <consortium name="The Broad Institute Genomics Platform"/>
            <consortium name="The Broad Institute Genome Sequencing Center for Infectious Disease"/>
            <person name="Wu L."/>
            <person name="Ma J."/>
        </authorList>
    </citation>
    <scope>NUCLEOTIDE SEQUENCE [LARGE SCALE GENOMIC DNA]</scope>
    <source>
        <strain evidence="2">JCM 18019</strain>
    </source>
</reference>